<feature type="compositionally biased region" description="Gly residues" evidence="1">
    <location>
        <begin position="350"/>
        <end position="360"/>
    </location>
</feature>
<evidence type="ECO:0008006" key="4">
    <source>
        <dbReference type="Google" id="ProtNLM"/>
    </source>
</evidence>
<organism evidence="3">
    <name type="scientific">Leptospirillum ferriphilum</name>
    <dbReference type="NCBI Taxonomy" id="178606"/>
    <lineage>
        <taxon>Bacteria</taxon>
        <taxon>Pseudomonadati</taxon>
        <taxon>Nitrospirota</taxon>
        <taxon>Nitrospiria</taxon>
        <taxon>Nitrospirales</taxon>
        <taxon>Nitrospiraceae</taxon>
        <taxon>Leptospirillum</taxon>
    </lineage>
</organism>
<protein>
    <recommendedName>
        <fullName evidence="4">LPP20 lipoprotein</fullName>
    </recommendedName>
</protein>
<evidence type="ECO:0000256" key="1">
    <source>
        <dbReference type="SAM" id="MobiDB-lite"/>
    </source>
</evidence>
<accession>A0A7C3LTG2</accession>
<feature type="chain" id="PRO_5027980419" description="LPP20 lipoprotein" evidence="2">
    <location>
        <begin position="27"/>
        <end position="382"/>
    </location>
</feature>
<gene>
    <name evidence="3" type="ORF">ENX03_04790</name>
</gene>
<keyword evidence="2" id="KW-0732">Signal</keyword>
<sequence>MKHTCLLFRWMLTALIFLALPSLATASEKWWETGHLSGFPANRYMTALGYGQTVRSAQSDAIRSLSQQISSKIGTHYRQSREISGMTTRRSVRDVIDIRTKAKLVNIVFPKTRWLKSQGSYVVLAALDIPRETRYLSGRVRNLEHNIRSLRDAYDNASDPLHRIRILSQLIQVKEEAGLLDREQAILSGQSPSSRFDVDRDVSLLENRLARDATFTVSVAGLCKTKDTLSQTVSHRLTEGLTRAGLVGAPNGKIRITGQVSSRSMGNDFSRRYVYYAYHYHFTVRGPGGQIWGEVAHDGKAAGITPAQARMMVARRIAREGVRPLVKGITSRLFYRKGSGRFVALPRGGGAGSVGKGGGQSQADCGSVQSRSRRDGATISGT</sequence>
<name>A0A7C3LTG2_9BACT</name>
<feature type="signal peptide" evidence="2">
    <location>
        <begin position="1"/>
        <end position="26"/>
    </location>
</feature>
<reference evidence="3" key="1">
    <citation type="journal article" date="2020" name="mSystems">
        <title>Genome- and Community-Level Interaction Insights into Carbon Utilization and Element Cycling Functions of Hydrothermarchaeota in Hydrothermal Sediment.</title>
        <authorList>
            <person name="Zhou Z."/>
            <person name="Liu Y."/>
            <person name="Xu W."/>
            <person name="Pan J."/>
            <person name="Luo Z.H."/>
            <person name="Li M."/>
        </authorList>
    </citation>
    <scope>NUCLEOTIDE SEQUENCE [LARGE SCALE GENOMIC DNA]</scope>
    <source>
        <strain evidence="3">SpSt-902</strain>
    </source>
</reference>
<dbReference type="Gene3D" id="3.10.28.20">
    <property type="entry name" value="Acetamidase/Formamidase-like domains"/>
    <property type="match status" value="1"/>
</dbReference>
<dbReference type="EMBL" id="DTMM01000091">
    <property type="protein sequence ID" value="HFT93247.1"/>
    <property type="molecule type" value="Genomic_DNA"/>
</dbReference>
<comment type="caution">
    <text evidence="3">The sequence shown here is derived from an EMBL/GenBank/DDBJ whole genome shotgun (WGS) entry which is preliminary data.</text>
</comment>
<evidence type="ECO:0000256" key="2">
    <source>
        <dbReference type="SAM" id="SignalP"/>
    </source>
</evidence>
<proteinExistence type="predicted"/>
<evidence type="ECO:0000313" key="3">
    <source>
        <dbReference type="EMBL" id="HFT93247.1"/>
    </source>
</evidence>
<feature type="compositionally biased region" description="Polar residues" evidence="1">
    <location>
        <begin position="361"/>
        <end position="370"/>
    </location>
</feature>
<feature type="region of interest" description="Disordered" evidence="1">
    <location>
        <begin position="350"/>
        <end position="382"/>
    </location>
</feature>
<dbReference type="AlphaFoldDB" id="A0A7C3LTG2"/>